<feature type="transmembrane region" description="Helical" evidence="7">
    <location>
        <begin position="48"/>
        <end position="70"/>
    </location>
</feature>
<dbReference type="Pfam" id="PF01914">
    <property type="entry name" value="MarC"/>
    <property type="match status" value="1"/>
</dbReference>
<dbReference type="NCBIfam" id="TIGR00427">
    <property type="entry name" value="NAAT family transporter"/>
    <property type="match status" value="1"/>
</dbReference>
<proteinExistence type="inferred from homology"/>
<comment type="caution">
    <text evidence="7">Lacks conserved residue(s) required for the propagation of feature annotation.</text>
</comment>
<dbReference type="AlphaFoldDB" id="A0A158DD51"/>
<organism evidence="8 9">
    <name type="scientific">Caballeronia glebae</name>
    <dbReference type="NCBI Taxonomy" id="1777143"/>
    <lineage>
        <taxon>Bacteria</taxon>
        <taxon>Pseudomonadati</taxon>
        <taxon>Pseudomonadota</taxon>
        <taxon>Betaproteobacteria</taxon>
        <taxon>Burkholderiales</taxon>
        <taxon>Burkholderiaceae</taxon>
        <taxon>Caballeronia</taxon>
    </lineage>
</organism>
<feature type="transmembrane region" description="Helical" evidence="7">
    <location>
        <begin position="152"/>
        <end position="172"/>
    </location>
</feature>
<reference evidence="8" key="1">
    <citation type="submission" date="2016-01" db="EMBL/GenBank/DDBJ databases">
        <authorList>
            <person name="Peeters C."/>
        </authorList>
    </citation>
    <scope>NUCLEOTIDE SEQUENCE [LARGE SCALE GENOMIC DNA]</scope>
    <source>
        <strain evidence="8">LMG 29325</strain>
    </source>
</reference>
<evidence type="ECO:0000256" key="6">
    <source>
        <dbReference type="ARBA" id="ARBA00023136"/>
    </source>
</evidence>
<feature type="transmembrane region" description="Helical" evidence="7">
    <location>
        <begin position="193"/>
        <end position="210"/>
    </location>
</feature>
<feature type="transmembrane region" description="Helical" evidence="7">
    <location>
        <begin position="12"/>
        <end position="36"/>
    </location>
</feature>
<feature type="transmembrane region" description="Helical" evidence="7">
    <location>
        <begin position="119"/>
        <end position="140"/>
    </location>
</feature>
<dbReference type="GO" id="GO:0005886">
    <property type="term" value="C:plasma membrane"/>
    <property type="evidence" value="ECO:0007669"/>
    <property type="project" value="UniProtKB-SubCell"/>
</dbReference>
<comment type="similarity">
    <text evidence="2 7">Belongs to the UPF0056 (MarC) family.</text>
</comment>
<accession>A0A158DD51</accession>
<keyword evidence="5 7" id="KW-1133">Transmembrane helix</keyword>
<evidence type="ECO:0000313" key="8">
    <source>
        <dbReference type="EMBL" id="SAK92176.1"/>
    </source>
</evidence>
<evidence type="ECO:0000256" key="7">
    <source>
        <dbReference type="RuleBase" id="RU362048"/>
    </source>
</evidence>
<keyword evidence="4 7" id="KW-0812">Transmembrane</keyword>
<dbReference type="InterPro" id="IPR002771">
    <property type="entry name" value="Multi_antbiot-R_MarC"/>
</dbReference>
<keyword evidence="9" id="KW-1185">Reference proteome</keyword>
<sequence>MLNEFFKTVLVIVAGLFPIINPPATALVVLSMLPHIGDADRAELARRICINSFVILLASLSIGAYVLSFFGISIPVLRVAGGLVVAMAGWNLLQTPDDDDESAEPAPAPRGGATLRAKAFYPLTLPITVGPGAIAVAIALGTGSPRHGVQPVHLAGVGVGLVILCASIYVCVRFAGHLERLLGAVGTQVAMRLFAFIIFCIGVQILWLGLSELIASVPLTIK</sequence>
<dbReference type="STRING" id="1777143.AWB82_06576"/>
<dbReference type="OrthoDB" id="21094at2"/>
<keyword evidence="3" id="KW-1003">Cell membrane</keyword>
<gene>
    <name evidence="8" type="ORF">AWB82_06576</name>
</gene>
<dbReference type="RefSeq" id="WP_086973490.1">
    <property type="nucleotide sequence ID" value="NZ_FCOJ02000079.1"/>
</dbReference>
<protein>
    <recommendedName>
        <fullName evidence="7">UPF0056 membrane protein</fullName>
    </recommendedName>
</protein>
<dbReference type="PANTHER" id="PTHR33508">
    <property type="entry name" value="UPF0056 MEMBRANE PROTEIN YHCE"/>
    <property type="match status" value="1"/>
</dbReference>
<dbReference type="PANTHER" id="PTHR33508:SF1">
    <property type="entry name" value="UPF0056 MEMBRANE PROTEIN YHCE"/>
    <property type="match status" value="1"/>
</dbReference>
<name>A0A158DD51_9BURK</name>
<comment type="caution">
    <text evidence="8">The sequence shown here is derived from an EMBL/GenBank/DDBJ whole genome shotgun (WGS) entry which is preliminary data.</text>
</comment>
<evidence type="ECO:0000313" key="9">
    <source>
        <dbReference type="Proteomes" id="UP000054596"/>
    </source>
</evidence>
<evidence type="ECO:0000256" key="1">
    <source>
        <dbReference type="ARBA" id="ARBA00004651"/>
    </source>
</evidence>
<dbReference type="EMBL" id="FCOJ02000079">
    <property type="protein sequence ID" value="SAK92176.1"/>
    <property type="molecule type" value="Genomic_DNA"/>
</dbReference>
<evidence type="ECO:0000256" key="3">
    <source>
        <dbReference type="ARBA" id="ARBA00022475"/>
    </source>
</evidence>
<evidence type="ECO:0000256" key="4">
    <source>
        <dbReference type="ARBA" id="ARBA00022692"/>
    </source>
</evidence>
<evidence type="ECO:0000256" key="5">
    <source>
        <dbReference type="ARBA" id="ARBA00022989"/>
    </source>
</evidence>
<evidence type="ECO:0000256" key="2">
    <source>
        <dbReference type="ARBA" id="ARBA00009784"/>
    </source>
</evidence>
<keyword evidence="6 7" id="KW-0472">Membrane</keyword>
<comment type="subcellular location">
    <subcellularLocation>
        <location evidence="1 7">Cell membrane</location>
        <topology evidence="1 7">Multi-pass membrane protein</topology>
    </subcellularLocation>
</comment>
<dbReference type="Proteomes" id="UP000054596">
    <property type="component" value="Unassembled WGS sequence"/>
</dbReference>